<evidence type="ECO:0000313" key="2">
    <source>
        <dbReference type="EMBL" id="KFF05790.1"/>
    </source>
</evidence>
<keyword evidence="1" id="KW-1133">Transmembrane helix</keyword>
<accession>A0A085ZMX6</accession>
<organism evidence="2 3">
    <name type="scientific">Flavobacterium reichenbachii</name>
    <dbReference type="NCBI Taxonomy" id="362418"/>
    <lineage>
        <taxon>Bacteria</taxon>
        <taxon>Pseudomonadati</taxon>
        <taxon>Bacteroidota</taxon>
        <taxon>Flavobacteriia</taxon>
        <taxon>Flavobacteriales</taxon>
        <taxon>Flavobacteriaceae</taxon>
        <taxon>Flavobacterium</taxon>
    </lineage>
</organism>
<protein>
    <submittedName>
        <fullName evidence="2">Uncharacterized protein</fullName>
    </submittedName>
</protein>
<dbReference type="Proteomes" id="UP000028715">
    <property type="component" value="Unassembled WGS sequence"/>
</dbReference>
<keyword evidence="3" id="KW-1185">Reference proteome</keyword>
<evidence type="ECO:0000256" key="1">
    <source>
        <dbReference type="SAM" id="Phobius"/>
    </source>
</evidence>
<reference evidence="2 3" key="1">
    <citation type="submission" date="2014-07" db="EMBL/GenBank/DDBJ databases">
        <title>Genome of Flavobacterium reichenbachii LMG 25512.</title>
        <authorList>
            <person name="Stropko S.J."/>
            <person name="Pipes S.E."/>
            <person name="Newman J.D."/>
        </authorList>
    </citation>
    <scope>NUCLEOTIDE SEQUENCE [LARGE SCALE GENOMIC DNA]</scope>
    <source>
        <strain evidence="2 3">LMG 25512</strain>
    </source>
</reference>
<evidence type="ECO:0000313" key="3">
    <source>
        <dbReference type="Proteomes" id="UP000028715"/>
    </source>
</evidence>
<gene>
    <name evidence="2" type="ORF">IW19_09775</name>
</gene>
<comment type="caution">
    <text evidence="2">The sequence shown here is derived from an EMBL/GenBank/DDBJ whole genome shotgun (WGS) entry which is preliminary data.</text>
</comment>
<dbReference type="AlphaFoldDB" id="A0A085ZMX6"/>
<dbReference type="EMBL" id="JPRL01000001">
    <property type="protein sequence ID" value="KFF05790.1"/>
    <property type="molecule type" value="Genomic_DNA"/>
</dbReference>
<keyword evidence="1" id="KW-0812">Transmembrane</keyword>
<feature type="transmembrane region" description="Helical" evidence="1">
    <location>
        <begin position="45"/>
        <end position="69"/>
    </location>
</feature>
<name>A0A085ZMX6_9FLAO</name>
<sequence length="318" mass="37898">MIYKLNRLRFNDITKVKGMDLIICLVQKDGLLVFLSNFFDIKKETLFTVSITLFVFWAGTSINLLINYFKENRLRKNYKHTINLLLSDLARVCKKQYLASISDLKTYSLLDDKTIAVRQMIYAPLQFLNKMDYSLFIKYYVRCCNKKQKVKASTRLFQVIGQANIFERDNQEKINLYLNIIKPLQETYIKHMLYLEVFSETIDKLEVSDYDFKNDLMEVFTLWNIKHTNNSFRNSFTNLVSPLIHVVNRYPQESTATNLISILKECHFAYSEMAHIDVSMKEYFKIFAYNNKRVYRDIEIILCILNNKKKKEDVLRRF</sequence>
<keyword evidence="1" id="KW-0472">Membrane</keyword>
<proteinExistence type="predicted"/>